<comment type="caution">
    <text evidence="1">The sequence shown here is derived from an EMBL/GenBank/DDBJ whole genome shotgun (WGS) entry which is preliminary data.</text>
</comment>
<organism evidence="1 2">
    <name type="scientific">Ambrosiozyma monospora</name>
    <name type="common">Yeast</name>
    <name type="synonym">Endomycopsis monosporus</name>
    <dbReference type="NCBI Taxonomy" id="43982"/>
    <lineage>
        <taxon>Eukaryota</taxon>
        <taxon>Fungi</taxon>
        <taxon>Dikarya</taxon>
        <taxon>Ascomycota</taxon>
        <taxon>Saccharomycotina</taxon>
        <taxon>Pichiomycetes</taxon>
        <taxon>Pichiales</taxon>
        <taxon>Pichiaceae</taxon>
        <taxon>Ambrosiozyma</taxon>
    </lineage>
</organism>
<evidence type="ECO:0000313" key="1">
    <source>
        <dbReference type="EMBL" id="GME94416.1"/>
    </source>
</evidence>
<gene>
    <name evidence="1" type="ORF">Amon02_000956800</name>
</gene>
<keyword evidence="2" id="KW-1185">Reference proteome</keyword>
<dbReference type="EMBL" id="BSXS01009034">
    <property type="protein sequence ID" value="GME94416.1"/>
    <property type="molecule type" value="Genomic_DNA"/>
</dbReference>
<sequence length="390" mass="43840">MVMSLQQTQQTAPNPSLSQKRPLDDDVNEKGNANDKDNDNASSEPLEKKQKLDSTDSAKPSPNETTTSDSNAKEDAATTTATTTTTEPANDKDKTEDTPSTQKEAETKPEETTVPVVPTVPAPKPPPEPDMNNLPEHPMPPHQKKHALNSIKAVKRLKDAGPFLHPVDTVKLNIPFYYNYIKRPMDLSTIEKKLNVNAYEIPEQVLSDFKVMVNNCHLFNGKDSAISHMVNNIEASFEKHMLNMPPKDLPAPTTHKGKRKPSTSDVPKIRRESAVDNGRPKREIHPPKPKDMPYDIRPKKKKFQAELRFSQQTLKELTSKKYDSFSFPFLQPVDPVALDCPTYFDIVKEPMDLGTVGSKLQNGEYENADQFERDVRLFSMTSGPRDQLLQ</sequence>
<reference evidence="1" key="1">
    <citation type="submission" date="2023-04" db="EMBL/GenBank/DDBJ databases">
        <title>Ambrosiozyma monospora NBRC 10751.</title>
        <authorList>
            <person name="Ichikawa N."/>
            <person name="Sato H."/>
            <person name="Tonouchi N."/>
        </authorList>
    </citation>
    <scope>NUCLEOTIDE SEQUENCE</scope>
    <source>
        <strain evidence="1">NBRC 10751</strain>
    </source>
</reference>
<proteinExistence type="predicted"/>
<name>A0ACB5TSE7_AMBMO</name>
<evidence type="ECO:0000313" key="2">
    <source>
        <dbReference type="Proteomes" id="UP001165064"/>
    </source>
</evidence>
<dbReference type="Proteomes" id="UP001165064">
    <property type="component" value="Unassembled WGS sequence"/>
</dbReference>
<protein>
    <submittedName>
        <fullName evidence="1">Unnamed protein product</fullName>
    </submittedName>
</protein>
<accession>A0ACB5TSE7</accession>